<dbReference type="EMBL" id="JBICBT010000655">
    <property type="protein sequence ID" value="KAL3106333.1"/>
    <property type="molecule type" value="Genomic_DNA"/>
</dbReference>
<dbReference type="Proteomes" id="UP001620626">
    <property type="component" value="Unassembled WGS sequence"/>
</dbReference>
<name>A0ABD2KTZ9_9BILA</name>
<reference evidence="1 2" key="1">
    <citation type="submission" date="2024-10" db="EMBL/GenBank/DDBJ databases">
        <authorList>
            <person name="Kim D."/>
        </authorList>
    </citation>
    <scope>NUCLEOTIDE SEQUENCE [LARGE SCALE GENOMIC DNA]</scope>
    <source>
        <strain evidence="1">BH-2024</strain>
    </source>
</reference>
<protein>
    <submittedName>
        <fullName evidence="1">Uncharacterized protein</fullName>
    </submittedName>
</protein>
<organism evidence="1 2">
    <name type="scientific">Heterodera trifolii</name>
    <dbReference type="NCBI Taxonomy" id="157864"/>
    <lineage>
        <taxon>Eukaryota</taxon>
        <taxon>Metazoa</taxon>
        <taxon>Ecdysozoa</taxon>
        <taxon>Nematoda</taxon>
        <taxon>Chromadorea</taxon>
        <taxon>Rhabditida</taxon>
        <taxon>Tylenchina</taxon>
        <taxon>Tylenchomorpha</taxon>
        <taxon>Tylenchoidea</taxon>
        <taxon>Heteroderidae</taxon>
        <taxon>Heteroderinae</taxon>
        <taxon>Heterodera</taxon>
    </lineage>
</organism>
<evidence type="ECO:0000313" key="1">
    <source>
        <dbReference type="EMBL" id="KAL3106333.1"/>
    </source>
</evidence>
<evidence type="ECO:0000313" key="2">
    <source>
        <dbReference type="Proteomes" id="UP001620626"/>
    </source>
</evidence>
<proteinExistence type="predicted"/>
<comment type="caution">
    <text evidence="1">The sequence shown here is derived from an EMBL/GenBank/DDBJ whole genome shotgun (WGS) entry which is preliminary data.</text>
</comment>
<sequence length="201" mass="22494">MHFLSVYGVFRLYEPLSTVTCCRVRHELTNWWPKRELLAIILSFYKLAESKINQSDVEEVVSDREPGLPKSPYVDCRRSASGGVGIALETLYQCVRGAAHGVRELELKLVARQKTEWGTIRFRRALMMPSVVTRCGVRRQFDSDLARGGGGGGHQGSSAQSPLYHLHAPATHSAGRGNGRRALVRCSESSFCTKTKRNRKF</sequence>
<accession>A0ABD2KTZ9</accession>
<dbReference type="AlphaFoldDB" id="A0ABD2KTZ9"/>
<gene>
    <name evidence="1" type="ORF">niasHT_013901</name>
</gene>
<keyword evidence="2" id="KW-1185">Reference proteome</keyword>